<dbReference type="SUPFAM" id="SSF47413">
    <property type="entry name" value="lambda repressor-like DNA-binding domains"/>
    <property type="match status" value="1"/>
</dbReference>
<dbReference type="Gene3D" id="3.40.50.2300">
    <property type="match status" value="2"/>
</dbReference>
<dbReference type="CDD" id="cd06307">
    <property type="entry name" value="PBP1_sugar_binding"/>
    <property type="match status" value="1"/>
</dbReference>
<sequence>MSRRPTIHDLAAAAGVSTATVDRVLNRRSKVREATAQRVLIAAEDIGYHAAGLLRKRVQEAQPVKHITVLLQRSNDEFYRALGETIELACSRQTNFQFETSIVFMEEVSPNHIVDCLNRAGKQADGVALVALDDLLINQEVEALLSNKVPVISLLSPLSSAKITSHIGLDGRKVGRTGAWAINRLTAGRSGKIGIMLGSHRYLNQEIAEISFISYFRDFKHQFEILDARTNLDDVALAKQATLELLHDYPDLVAIYSAGGGVDGIIDALKETGRHKDIVLICNELTTKTRKALIDGTVDLVLATPIQKIASELAETFAKAFDSKRSSSLTHIRLPAEIYVAEGL</sequence>
<dbReference type="PROSITE" id="PS00356">
    <property type="entry name" value="HTH_LACI_1"/>
    <property type="match status" value="1"/>
</dbReference>
<proteinExistence type="predicted"/>
<dbReference type="Pfam" id="PF00356">
    <property type="entry name" value="LacI"/>
    <property type="match status" value="1"/>
</dbReference>
<organism evidence="5 6">
    <name type="scientific">Maribrevibacterium harenarium</name>
    <dbReference type="NCBI Taxonomy" id="2589817"/>
    <lineage>
        <taxon>Bacteria</taxon>
        <taxon>Pseudomonadati</taxon>
        <taxon>Pseudomonadota</taxon>
        <taxon>Gammaproteobacteria</taxon>
        <taxon>Oceanospirillales</taxon>
        <taxon>Oceanospirillaceae</taxon>
        <taxon>Maribrevibacterium</taxon>
    </lineage>
</organism>
<dbReference type="Gene3D" id="1.10.260.40">
    <property type="entry name" value="lambda repressor-like DNA-binding domains"/>
    <property type="match status" value="1"/>
</dbReference>
<dbReference type="PROSITE" id="PS50932">
    <property type="entry name" value="HTH_LACI_2"/>
    <property type="match status" value="1"/>
</dbReference>
<dbReference type="GO" id="GO:0055085">
    <property type="term" value="P:transmembrane transport"/>
    <property type="evidence" value="ECO:0007669"/>
    <property type="project" value="UniProtKB-ARBA"/>
</dbReference>
<evidence type="ECO:0000256" key="3">
    <source>
        <dbReference type="ARBA" id="ARBA00023163"/>
    </source>
</evidence>
<dbReference type="PANTHER" id="PTHR30146">
    <property type="entry name" value="LACI-RELATED TRANSCRIPTIONAL REPRESSOR"/>
    <property type="match status" value="1"/>
</dbReference>
<dbReference type="GO" id="GO:0000976">
    <property type="term" value="F:transcription cis-regulatory region binding"/>
    <property type="evidence" value="ECO:0007669"/>
    <property type="project" value="TreeGrafter"/>
</dbReference>
<evidence type="ECO:0000256" key="1">
    <source>
        <dbReference type="ARBA" id="ARBA00023015"/>
    </source>
</evidence>
<protein>
    <submittedName>
        <fullName evidence="5">LacI family transcriptional regulator</fullName>
    </submittedName>
</protein>
<dbReference type="SMART" id="SM00354">
    <property type="entry name" value="HTH_LACI"/>
    <property type="match status" value="1"/>
</dbReference>
<dbReference type="InterPro" id="IPR028082">
    <property type="entry name" value="Peripla_BP_I"/>
</dbReference>
<evidence type="ECO:0000256" key="2">
    <source>
        <dbReference type="ARBA" id="ARBA00023125"/>
    </source>
</evidence>
<evidence type="ECO:0000313" key="5">
    <source>
        <dbReference type="EMBL" id="TPE54064.1"/>
    </source>
</evidence>
<dbReference type="SUPFAM" id="SSF53822">
    <property type="entry name" value="Periplasmic binding protein-like I"/>
    <property type="match status" value="1"/>
</dbReference>
<dbReference type="EMBL" id="VFRR01000007">
    <property type="protein sequence ID" value="TPE54064.1"/>
    <property type="molecule type" value="Genomic_DNA"/>
</dbReference>
<dbReference type="GO" id="GO:0003700">
    <property type="term" value="F:DNA-binding transcription factor activity"/>
    <property type="evidence" value="ECO:0007669"/>
    <property type="project" value="TreeGrafter"/>
</dbReference>
<keyword evidence="3" id="KW-0804">Transcription</keyword>
<dbReference type="PANTHER" id="PTHR30146:SF152">
    <property type="entry name" value="TRANSCRIPTIONAL REGULATORY PROTEIN"/>
    <property type="match status" value="1"/>
</dbReference>
<dbReference type="RefSeq" id="WP_140587672.1">
    <property type="nucleotide sequence ID" value="NZ_VFRR01000007.1"/>
</dbReference>
<dbReference type="InterPro" id="IPR000843">
    <property type="entry name" value="HTH_LacI"/>
</dbReference>
<dbReference type="AlphaFoldDB" id="A0A501WZV6"/>
<gene>
    <name evidence="5" type="ORF">FJM67_05470</name>
</gene>
<dbReference type="InterPro" id="IPR010982">
    <property type="entry name" value="Lambda_DNA-bd_dom_sf"/>
</dbReference>
<keyword evidence="2" id="KW-0238">DNA-binding</keyword>
<evidence type="ECO:0000313" key="6">
    <source>
        <dbReference type="Proteomes" id="UP000315901"/>
    </source>
</evidence>
<dbReference type="Pfam" id="PF13407">
    <property type="entry name" value="Peripla_BP_4"/>
    <property type="match status" value="1"/>
</dbReference>
<name>A0A501WZV6_9GAMM</name>
<feature type="domain" description="HTH lacI-type" evidence="4">
    <location>
        <begin position="5"/>
        <end position="56"/>
    </location>
</feature>
<reference evidence="5 6" key="1">
    <citation type="submission" date="2019-06" db="EMBL/GenBank/DDBJ databases">
        <title>A novel bacterium of genus Marinomonas, isolated from coastal sand.</title>
        <authorList>
            <person name="Huang H."/>
            <person name="Mo K."/>
            <person name="Hu Y."/>
        </authorList>
    </citation>
    <scope>NUCLEOTIDE SEQUENCE [LARGE SCALE GENOMIC DNA]</scope>
    <source>
        <strain evidence="5 6">HB171799</strain>
    </source>
</reference>
<comment type="caution">
    <text evidence="5">The sequence shown here is derived from an EMBL/GenBank/DDBJ whole genome shotgun (WGS) entry which is preliminary data.</text>
</comment>
<dbReference type="CDD" id="cd01392">
    <property type="entry name" value="HTH_LacI"/>
    <property type="match status" value="1"/>
</dbReference>
<dbReference type="InterPro" id="IPR025997">
    <property type="entry name" value="SBP_2_dom"/>
</dbReference>
<dbReference type="OrthoDB" id="5756154at2"/>
<evidence type="ECO:0000259" key="4">
    <source>
        <dbReference type="PROSITE" id="PS50932"/>
    </source>
</evidence>
<keyword evidence="1" id="KW-0805">Transcription regulation</keyword>
<accession>A0A501WZV6</accession>
<keyword evidence="6" id="KW-1185">Reference proteome</keyword>
<dbReference type="Proteomes" id="UP000315901">
    <property type="component" value="Unassembled WGS sequence"/>
</dbReference>
<dbReference type="PRINTS" id="PR00036">
    <property type="entry name" value="HTHLACI"/>
</dbReference>